<evidence type="ECO:0000313" key="3">
    <source>
        <dbReference type="Proteomes" id="UP000518091"/>
    </source>
</evidence>
<keyword evidence="4" id="KW-1185">Reference proteome</keyword>
<dbReference type="EMBL" id="JACEFT010000001">
    <property type="protein sequence ID" value="MBA2777665.1"/>
    <property type="molecule type" value="Genomic_DNA"/>
</dbReference>
<reference evidence="1 3" key="2">
    <citation type="submission" date="2020-07" db="EMBL/GenBank/DDBJ databases">
        <title>Identification of Halomonas strains.</title>
        <authorList>
            <person name="Xiao Z."/>
            <person name="Shen J."/>
        </authorList>
    </citation>
    <scope>NUCLEOTIDE SEQUENCE [LARGE SCALE GENOMIC DNA]</scope>
    <source>
        <strain evidence="1 3">DSM 17331</strain>
    </source>
</reference>
<sequence>MMDMHASLLLLPQEQLTLANAHETTELKRYRRLTLSFLPKAPQASRLMASLALQSERRLDTLRRAARSLDLEACVSVPPMDTPSYEMTHRHFFVVDDNMATQLLDQAIRAVVESKHFFDWLLNTNATPELHQPFVDFVSEKENECRVLLEFREQYHPRGILRHA</sequence>
<dbReference type="Proteomes" id="UP000814353">
    <property type="component" value="Unassembled WGS sequence"/>
</dbReference>
<proteinExistence type="predicted"/>
<protein>
    <submittedName>
        <fullName evidence="1">Uncharacterized protein</fullName>
    </submittedName>
</protein>
<dbReference type="RefSeq" id="WP_181513162.1">
    <property type="nucleotide sequence ID" value="NZ_JABFUB010000001.1"/>
</dbReference>
<dbReference type="Proteomes" id="UP000518091">
    <property type="component" value="Unassembled WGS sequence"/>
</dbReference>
<name>A0A7V9VYD5_9GAMM</name>
<dbReference type="EMBL" id="JABFUB010000001">
    <property type="protein sequence ID" value="MCG6660335.1"/>
    <property type="molecule type" value="Genomic_DNA"/>
</dbReference>
<evidence type="ECO:0000313" key="2">
    <source>
        <dbReference type="EMBL" id="MCG6660335.1"/>
    </source>
</evidence>
<reference evidence="2 4" key="1">
    <citation type="submission" date="2020-05" db="EMBL/GenBank/DDBJ databases">
        <title>Comparative genomic analysis of denitrifying bacteria from Halomonas genus.</title>
        <authorList>
            <person name="Wang L."/>
            <person name="Shao Z."/>
        </authorList>
    </citation>
    <scope>NUCLEOTIDE SEQUENCE [LARGE SCALE GENOMIC DNA]</scope>
    <source>
        <strain evidence="2 4">DSM 17331</strain>
    </source>
</reference>
<dbReference type="AlphaFoldDB" id="A0A7V9VYD5"/>
<organism evidence="1 3">
    <name type="scientific">Billgrantia kenyensis</name>
    <dbReference type="NCBI Taxonomy" id="321266"/>
    <lineage>
        <taxon>Bacteria</taxon>
        <taxon>Pseudomonadati</taxon>
        <taxon>Pseudomonadota</taxon>
        <taxon>Gammaproteobacteria</taxon>
        <taxon>Oceanospirillales</taxon>
        <taxon>Halomonadaceae</taxon>
        <taxon>Billgrantia</taxon>
    </lineage>
</organism>
<evidence type="ECO:0000313" key="1">
    <source>
        <dbReference type="EMBL" id="MBA2777665.1"/>
    </source>
</evidence>
<comment type="caution">
    <text evidence="1">The sequence shown here is derived from an EMBL/GenBank/DDBJ whole genome shotgun (WGS) entry which is preliminary data.</text>
</comment>
<gene>
    <name evidence="1" type="ORF">H1D44_02000</name>
    <name evidence="2" type="ORF">HOP48_02080</name>
</gene>
<accession>A0A7V9VYD5</accession>
<evidence type="ECO:0000313" key="4">
    <source>
        <dbReference type="Proteomes" id="UP000814353"/>
    </source>
</evidence>